<keyword evidence="3" id="KW-1185">Reference proteome</keyword>
<dbReference type="Gene3D" id="3.10.450.50">
    <property type="match status" value="1"/>
</dbReference>
<dbReference type="EMBL" id="SMKP01000064">
    <property type="protein sequence ID" value="TDD18953.1"/>
    <property type="molecule type" value="Genomic_DNA"/>
</dbReference>
<dbReference type="SUPFAM" id="SSF54427">
    <property type="entry name" value="NTF2-like"/>
    <property type="match status" value="1"/>
</dbReference>
<dbReference type="AlphaFoldDB" id="A0A4R4WPH6"/>
<sequence>MGEVHAAYTDPKFEILVMVVENDQVTVRWRMRATHTGEPWRVR</sequence>
<dbReference type="InterPro" id="IPR037401">
    <property type="entry name" value="SnoaL-like"/>
</dbReference>
<dbReference type="Pfam" id="PF12680">
    <property type="entry name" value="SnoaL_2"/>
    <property type="match status" value="1"/>
</dbReference>
<comment type="caution">
    <text evidence="2">The sequence shown here is derived from an EMBL/GenBank/DDBJ whole genome shotgun (WGS) entry which is preliminary data.</text>
</comment>
<accession>A0A4R4WPH6</accession>
<feature type="domain" description="SnoaL-like" evidence="1">
    <location>
        <begin position="4"/>
        <end position="43"/>
    </location>
</feature>
<name>A0A4R4WPH6_9ACTN</name>
<evidence type="ECO:0000313" key="2">
    <source>
        <dbReference type="EMBL" id="TDD18953.1"/>
    </source>
</evidence>
<dbReference type="OrthoDB" id="4543541at2"/>
<organism evidence="2 3">
    <name type="scientific">Nonomuraea diastatica</name>
    <dbReference type="NCBI Taxonomy" id="1848329"/>
    <lineage>
        <taxon>Bacteria</taxon>
        <taxon>Bacillati</taxon>
        <taxon>Actinomycetota</taxon>
        <taxon>Actinomycetes</taxon>
        <taxon>Streptosporangiales</taxon>
        <taxon>Streptosporangiaceae</taxon>
        <taxon>Nonomuraea</taxon>
    </lineage>
</organism>
<evidence type="ECO:0000259" key="1">
    <source>
        <dbReference type="Pfam" id="PF12680"/>
    </source>
</evidence>
<protein>
    <recommendedName>
        <fullName evidence="1">SnoaL-like domain-containing protein</fullName>
    </recommendedName>
</protein>
<proteinExistence type="predicted"/>
<dbReference type="InterPro" id="IPR032710">
    <property type="entry name" value="NTF2-like_dom_sf"/>
</dbReference>
<evidence type="ECO:0000313" key="3">
    <source>
        <dbReference type="Proteomes" id="UP000294543"/>
    </source>
</evidence>
<gene>
    <name evidence="2" type="ORF">E1294_22690</name>
</gene>
<reference evidence="2 3" key="1">
    <citation type="submission" date="2019-03" db="EMBL/GenBank/DDBJ databases">
        <title>Draft genome sequences of novel Actinobacteria.</title>
        <authorList>
            <person name="Sahin N."/>
            <person name="Ay H."/>
            <person name="Saygin H."/>
        </authorList>
    </citation>
    <scope>NUCLEOTIDE SEQUENCE [LARGE SCALE GENOMIC DNA]</scope>
    <source>
        <strain evidence="2 3">KC712</strain>
    </source>
</reference>
<dbReference type="Proteomes" id="UP000294543">
    <property type="component" value="Unassembled WGS sequence"/>
</dbReference>